<dbReference type="PANTHER" id="PTHR48051:SF1">
    <property type="entry name" value="RAS SUPPRESSOR PROTEIN 1"/>
    <property type="match status" value="1"/>
</dbReference>
<dbReference type="SMART" id="SM00364">
    <property type="entry name" value="LRR_BAC"/>
    <property type="match status" value="7"/>
</dbReference>
<dbReference type="InterPro" id="IPR032675">
    <property type="entry name" value="LRR_dom_sf"/>
</dbReference>
<proteinExistence type="predicted"/>
<feature type="domain" description="Disease resistance R13L4/SHOC-2-like LRR" evidence="3">
    <location>
        <begin position="133"/>
        <end position="202"/>
    </location>
</feature>
<comment type="caution">
    <text evidence="4">The sequence shown here is derived from an EMBL/GenBank/DDBJ whole genome shotgun (WGS) entry which is preliminary data.</text>
</comment>
<dbReference type="EMBL" id="JAIZAY010000014">
    <property type="protein sequence ID" value="KAJ8029316.1"/>
    <property type="molecule type" value="Genomic_DNA"/>
</dbReference>
<dbReference type="PROSITE" id="PS51450">
    <property type="entry name" value="LRR"/>
    <property type="match status" value="3"/>
</dbReference>
<dbReference type="SUPFAM" id="SSF52058">
    <property type="entry name" value="L domain-like"/>
    <property type="match status" value="1"/>
</dbReference>
<dbReference type="PANTHER" id="PTHR48051">
    <property type="match status" value="1"/>
</dbReference>
<evidence type="ECO:0000313" key="5">
    <source>
        <dbReference type="Proteomes" id="UP001152320"/>
    </source>
</evidence>
<organism evidence="4 5">
    <name type="scientific">Holothuria leucospilota</name>
    <name type="common">Black long sea cucumber</name>
    <name type="synonym">Mertensiothuria leucospilota</name>
    <dbReference type="NCBI Taxonomy" id="206669"/>
    <lineage>
        <taxon>Eukaryota</taxon>
        <taxon>Metazoa</taxon>
        <taxon>Echinodermata</taxon>
        <taxon>Eleutherozoa</taxon>
        <taxon>Echinozoa</taxon>
        <taxon>Holothuroidea</taxon>
        <taxon>Aspidochirotacea</taxon>
        <taxon>Aspidochirotida</taxon>
        <taxon>Holothuriidae</taxon>
        <taxon>Holothuria</taxon>
    </lineage>
</organism>
<keyword evidence="5" id="KW-1185">Reference proteome</keyword>
<dbReference type="OrthoDB" id="2021138at2759"/>
<dbReference type="InterPro" id="IPR050216">
    <property type="entry name" value="LRR_domain-containing"/>
</dbReference>
<gene>
    <name evidence="4" type="ORF">HOLleu_28681</name>
</gene>
<name>A0A9Q1BMN3_HOLLE</name>
<dbReference type="Gene3D" id="3.80.10.10">
    <property type="entry name" value="Ribonuclease Inhibitor"/>
    <property type="match status" value="2"/>
</dbReference>
<protein>
    <submittedName>
        <fullName evidence="4">Leucine-rich repeat-containing protein 28</fullName>
    </submittedName>
</protein>
<evidence type="ECO:0000259" key="3">
    <source>
        <dbReference type="Pfam" id="PF23598"/>
    </source>
</evidence>
<dbReference type="Proteomes" id="UP001152320">
    <property type="component" value="Chromosome 14"/>
</dbReference>
<dbReference type="AlphaFoldDB" id="A0A9Q1BMN3"/>
<dbReference type="InterPro" id="IPR055414">
    <property type="entry name" value="LRR_R13L4/SHOC2-like"/>
</dbReference>
<dbReference type="SMART" id="SM00369">
    <property type="entry name" value="LRR_TYP"/>
    <property type="match status" value="5"/>
</dbReference>
<evidence type="ECO:0000256" key="1">
    <source>
        <dbReference type="ARBA" id="ARBA00022614"/>
    </source>
</evidence>
<reference evidence="4" key="1">
    <citation type="submission" date="2021-10" db="EMBL/GenBank/DDBJ databases">
        <title>Tropical sea cucumber genome reveals ecological adaptation and Cuvierian tubules defense mechanism.</title>
        <authorList>
            <person name="Chen T."/>
        </authorList>
    </citation>
    <scope>NUCLEOTIDE SEQUENCE</scope>
    <source>
        <strain evidence="4">Nanhai2018</strain>
        <tissue evidence="4">Muscle</tissue>
    </source>
</reference>
<dbReference type="InterPro" id="IPR001611">
    <property type="entry name" value="Leu-rich_rpt"/>
</dbReference>
<dbReference type="GO" id="GO:0005737">
    <property type="term" value="C:cytoplasm"/>
    <property type="evidence" value="ECO:0007669"/>
    <property type="project" value="TreeGrafter"/>
</dbReference>
<keyword evidence="1" id="KW-0433">Leucine-rich repeat</keyword>
<sequence>MEGSTRPKSFITEDHEVSGIEEILRDALKDGHTILHLNYKGLEKLPPALLDKCFEQVEKLFLKRNRLTTLPTTIGILKSLKDLYLPSNEISSLPEEICELKQLECLDVSQNCLLSLPSSIGKLPSLEKLYVSSNALTEIPREIGDLQNLKVLIVTNNQLETLPKEICLCSKLHTLHVDKNHLQRIPQELIKLTSLKELSLMGNLLTHIPMLLGANSNLTSVNISNNPYLLTVVGNSYPFGAVHSVYSNISGCGFRDPLDLGLNPKQVFHIHNCRTVLPPELTNVWPAADKIHQPFPLQELTLRTCYKYRDILNIDQLPTPIQHVLDCPIAVCAMTDCDIPIYTCAYAIAEKIQGPVNKVTLYHSNKCMPLLILRLVEFALSAGNLPPQVY</sequence>
<feature type="domain" description="Disease resistance R13L4/SHOC-2-like LRR" evidence="3">
    <location>
        <begin position="60"/>
        <end position="131"/>
    </location>
</feature>
<evidence type="ECO:0000313" key="4">
    <source>
        <dbReference type="EMBL" id="KAJ8029316.1"/>
    </source>
</evidence>
<keyword evidence="2" id="KW-0677">Repeat</keyword>
<dbReference type="InterPro" id="IPR003591">
    <property type="entry name" value="Leu-rich_rpt_typical-subtyp"/>
</dbReference>
<dbReference type="Pfam" id="PF23598">
    <property type="entry name" value="LRR_14"/>
    <property type="match status" value="2"/>
</dbReference>
<evidence type="ECO:0000256" key="2">
    <source>
        <dbReference type="ARBA" id="ARBA00022737"/>
    </source>
</evidence>
<accession>A0A9Q1BMN3</accession>